<evidence type="ECO:0000256" key="1">
    <source>
        <dbReference type="SAM" id="MobiDB-lite"/>
    </source>
</evidence>
<reference evidence="2" key="4">
    <citation type="submission" date="2025-08" db="UniProtKB">
        <authorList>
            <consortium name="Ensembl"/>
        </authorList>
    </citation>
    <scope>IDENTIFICATION</scope>
</reference>
<dbReference type="Proteomes" id="UP000314986">
    <property type="component" value="Unassembled WGS sequence"/>
</dbReference>
<accession>A0A4W3JH41</accession>
<reference evidence="3" key="3">
    <citation type="journal article" date="2014" name="Nature">
        <title>Elephant shark genome provides unique insights into gnathostome evolution.</title>
        <authorList>
            <consortium name="International Elephant Shark Genome Sequencing Consortium"/>
            <person name="Venkatesh B."/>
            <person name="Lee A.P."/>
            <person name="Ravi V."/>
            <person name="Maurya A.K."/>
            <person name="Lian M.M."/>
            <person name="Swann J.B."/>
            <person name="Ohta Y."/>
            <person name="Flajnik M.F."/>
            <person name="Sutoh Y."/>
            <person name="Kasahara M."/>
            <person name="Hoon S."/>
            <person name="Gangu V."/>
            <person name="Roy S.W."/>
            <person name="Irimia M."/>
            <person name="Korzh V."/>
            <person name="Kondrychyn I."/>
            <person name="Lim Z.W."/>
            <person name="Tay B.H."/>
            <person name="Tohari S."/>
            <person name="Kong K.W."/>
            <person name="Ho S."/>
            <person name="Lorente-Galdos B."/>
            <person name="Quilez J."/>
            <person name="Marques-Bonet T."/>
            <person name="Raney B.J."/>
            <person name="Ingham P.W."/>
            <person name="Tay A."/>
            <person name="Hillier L.W."/>
            <person name="Minx P."/>
            <person name="Boehm T."/>
            <person name="Wilson R.K."/>
            <person name="Brenner S."/>
            <person name="Warren W.C."/>
        </authorList>
    </citation>
    <scope>NUCLEOTIDE SEQUENCE [LARGE SCALE GENOMIC DNA]</scope>
</reference>
<reference evidence="2" key="5">
    <citation type="submission" date="2025-09" db="UniProtKB">
        <authorList>
            <consortium name="Ensembl"/>
        </authorList>
    </citation>
    <scope>IDENTIFICATION</scope>
</reference>
<feature type="region of interest" description="Disordered" evidence="1">
    <location>
        <begin position="167"/>
        <end position="189"/>
    </location>
</feature>
<organism evidence="2 3">
    <name type="scientific">Callorhinchus milii</name>
    <name type="common">Ghost shark</name>
    <dbReference type="NCBI Taxonomy" id="7868"/>
    <lineage>
        <taxon>Eukaryota</taxon>
        <taxon>Metazoa</taxon>
        <taxon>Chordata</taxon>
        <taxon>Craniata</taxon>
        <taxon>Vertebrata</taxon>
        <taxon>Chondrichthyes</taxon>
        <taxon>Holocephali</taxon>
        <taxon>Chimaeriformes</taxon>
        <taxon>Callorhinchidae</taxon>
        <taxon>Callorhinchus</taxon>
    </lineage>
</organism>
<keyword evidence="3" id="KW-1185">Reference proteome</keyword>
<sequence>MKDVKSYLTLHRIHCEVGCNQLECLKGEMNKYLGINGWEGHRSKPWFKGRKTVQKDGNSREKKRRFPLQNYYKIGSGVGRVTKHIHHNTLAEGLSGDSLGFNVKNVSDSKNDSPQKADNFTAQVSTSRSGGKSGDADIVGDDTMCVKTIAVYPPLGKSVEVNHLGTNFSSQNSTGPGKMTKLTANVDKK</sequence>
<evidence type="ECO:0000313" key="3">
    <source>
        <dbReference type="Proteomes" id="UP000314986"/>
    </source>
</evidence>
<reference evidence="3" key="1">
    <citation type="journal article" date="2006" name="Science">
        <title>Ancient noncoding elements conserved in the human genome.</title>
        <authorList>
            <person name="Venkatesh B."/>
            <person name="Kirkness E.F."/>
            <person name="Loh Y.H."/>
            <person name="Halpern A.L."/>
            <person name="Lee A.P."/>
            <person name="Johnson J."/>
            <person name="Dandona N."/>
            <person name="Viswanathan L.D."/>
            <person name="Tay A."/>
            <person name="Venter J.C."/>
            <person name="Strausberg R.L."/>
            <person name="Brenner S."/>
        </authorList>
    </citation>
    <scope>NUCLEOTIDE SEQUENCE [LARGE SCALE GENOMIC DNA]</scope>
</reference>
<protein>
    <submittedName>
        <fullName evidence="2">Uncharacterized protein</fullName>
    </submittedName>
</protein>
<dbReference type="STRING" id="7868.ENSCMIP00000042769"/>
<feature type="region of interest" description="Disordered" evidence="1">
    <location>
        <begin position="105"/>
        <end position="137"/>
    </location>
</feature>
<dbReference type="AlphaFoldDB" id="A0A4W3JH41"/>
<proteinExistence type="predicted"/>
<reference evidence="3" key="2">
    <citation type="journal article" date="2007" name="PLoS Biol.">
        <title>Survey sequencing and comparative analysis of the elephant shark (Callorhinchus milii) genome.</title>
        <authorList>
            <person name="Venkatesh B."/>
            <person name="Kirkness E.F."/>
            <person name="Loh Y.H."/>
            <person name="Halpern A.L."/>
            <person name="Lee A.P."/>
            <person name="Johnson J."/>
            <person name="Dandona N."/>
            <person name="Viswanathan L.D."/>
            <person name="Tay A."/>
            <person name="Venter J.C."/>
            <person name="Strausberg R.L."/>
            <person name="Brenner S."/>
        </authorList>
    </citation>
    <scope>NUCLEOTIDE SEQUENCE [LARGE SCALE GENOMIC DNA]</scope>
</reference>
<evidence type="ECO:0000313" key="2">
    <source>
        <dbReference type="Ensembl" id="ENSCMIP00000042769.1"/>
    </source>
</evidence>
<feature type="compositionally biased region" description="Polar residues" evidence="1">
    <location>
        <begin position="116"/>
        <end position="130"/>
    </location>
</feature>
<dbReference type="InParanoid" id="A0A4W3JH41"/>
<dbReference type="Ensembl" id="ENSCMIT00000043389.1">
    <property type="protein sequence ID" value="ENSCMIP00000042769.1"/>
    <property type="gene ID" value="ENSCMIG00000017778.1"/>
</dbReference>
<name>A0A4W3JH41_CALMI</name>